<gene>
    <name evidence="1" type="ORF">TCEB3V08_LOCUS2954</name>
</gene>
<sequence>MPPPAVSIVGLGGGFGPPGTAASTSRCVDIGESNRPRAVVVNAHGYETRGTGFDSQLVPWISPSSAVELNTTSALANYATEAGGDKGDARKGIGIEPNSLSTGTKCFIWSALFLQIIAQLLGIALEVVGGGVEEEKRIGW</sequence>
<dbReference type="AlphaFoldDB" id="A0A7R9CHZ8"/>
<protein>
    <submittedName>
        <fullName evidence="1">Uncharacterized protein</fullName>
    </submittedName>
</protein>
<dbReference type="EMBL" id="OC317147">
    <property type="protein sequence ID" value="CAD7395065.1"/>
    <property type="molecule type" value="Genomic_DNA"/>
</dbReference>
<proteinExistence type="predicted"/>
<evidence type="ECO:0000313" key="1">
    <source>
        <dbReference type="EMBL" id="CAD7395065.1"/>
    </source>
</evidence>
<organism evidence="1">
    <name type="scientific">Timema cristinae</name>
    <name type="common">Walking stick</name>
    <dbReference type="NCBI Taxonomy" id="61476"/>
    <lineage>
        <taxon>Eukaryota</taxon>
        <taxon>Metazoa</taxon>
        <taxon>Ecdysozoa</taxon>
        <taxon>Arthropoda</taxon>
        <taxon>Hexapoda</taxon>
        <taxon>Insecta</taxon>
        <taxon>Pterygota</taxon>
        <taxon>Neoptera</taxon>
        <taxon>Polyneoptera</taxon>
        <taxon>Phasmatodea</taxon>
        <taxon>Timematodea</taxon>
        <taxon>Timematoidea</taxon>
        <taxon>Timematidae</taxon>
        <taxon>Timema</taxon>
    </lineage>
</organism>
<accession>A0A7R9CHZ8</accession>
<reference evidence="1" key="1">
    <citation type="submission" date="2020-11" db="EMBL/GenBank/DDBJ databases">
        <authorList>
            <person name="Tran Van P."/>
        </authorList>
    </citation>
    <scope>NUCLEOTIDE SEQUENCE</scope>
</reference>
<name>A0A7R9CHZ8_TIMCR</name>